<dbReference type="Pfam" id="PF00657">
    <property type="entry name" value="Lipase_GDSL"/>
    <property type="match status" value="1"/>
</dbReference>
<keyword evidence="3" id="KW-0443">Lipid metabolism</keyword>
<comment type="similarity">
    <text evidence="1">Belongs to the 'GDSL' lipolytic enzyme family.</text>
</comment>
<name>A0AAE1J4U1_9FABA</name>
<protein>
    <recommendedName>
        <fullName evidence="7">GDSL esterase/lipase</fullName>
    </recommendedName>
</protein>
<dbReference type="InterPro" id="IPR036514">
    <property type="entry name" value="SGNH_hydro_sf"/>
</dbReference>
<evidence type="ECO:0000256" key="4">
    <source>
        <dbReference type="SAM" id="SignalP"/>
    </source>
</evidence>
<evidence type="ECO:0000313" key="6">
    <source>
        <dbReference type="Proteomes" id="UP001293593"/>
    </source>
</evidence>
<gene>
    <name evidence="5" type="ORF">QN277_004652</name>
</gene>
<reference evidence="5" key="1">
    <citation type="submission" date="2023-10" db="EMBL/GenBank/DDBJ databases">
        <title>Chromosome-level genome of the transformable northern wattle, Acacia crassicarpa.</title>
        <authorList>
            <person name="Massaro I."/>
            <person name="Sinha N.R."/>
            <person name="Poethig S."/>
            <person name="Leichty A.R."/>
        </authorList>
    </citation>
    <scope>NUCLEOTIDE SEQUENCE</scope>
    <source>
        <strain evidence="5">Acra3RX</strain>
        <tissue evidence="5">Leaf</tissue>
    </source>
</reference>
<dbReference type="AlphaFoldDB" id="A0AAE1J4U1"/>
<dbReference type="PANTHER" id="PTHR45648">
    <property type="entry name" value="GDSL LIPASE/ACYLHYDROLASE FAMILY PROTEIN (AFU_ORTHOLOGUE AFUA_4G14700)"/>
    <property type="match status" value="1"/>
</dbReference>
<evidence type="ECO:0000256" key="2">
    <source>
        <dbReference type="ARBA" id="ARBA00022801"/>
    </source>
</evidence>
<dbReference type="InterPro" id="IPR051058">
    <property type="entry name" value="GDSL_Est/Lipase"/>
</dbReference>
<evidence type="ECO:0008006" key="7">
    <source>
        <dbReference type="Google" id="ProtNLM"/>
    </source>
</evidence>
<dbReference type="GO" id="GO:0016788">
    <property type="term" value="F:hydrolase activity, acting on ester bonds"/>
    <property type="evidence" value="ECO:0007669"/>
    <property type="project" value="InterPro"/>
</dbReference>
<dbReference type="Proteomes" id="UP001293593">
    <property type="component" value="Unassembled WGS sequence"/>
</dbReference>
<evidence type="ECO:0000256" key="1">
    <source>
        <dbReference type="ARBA" id="ARBA00008668"/>
    </source>
</evidence>
<dbReference type="GO" id="GO:0016042">
    <property type="term" value="P:lipid catabolic process"/>
    <property type="evidence" value="ECO:0007669"/>
    <property type="project" value="UniProtKB-KW"/>
</dbReference>
<keyword evidence="3" id="KW-0442">Lipid degradation</keyword>
<organism evidence="5 6">
    <name type="scientific">Acacia crassicarpa</name>
    <name type="common">northern wattle</name>
    <dbReference type="NCBI Taxonomy" id="499986"/>
    <lineage>
        <taxon>Eukaryota</taxon>
        <taxon>Viridiplantae</taxon>
        <taxon>Streptophyta</taxon>
        <taxon>Embryophyta</taxon>
        <taxon>Tracheophyta</taxon>
        <taxon>Spermatophyta</taxon>
        <taxon>Magnoliopsida</taxon>
        <taxon>eudicotyledons</taxon>
        <taxon>Gunneridae</taxon>
        <taxon>Pentapetalae</taxon>
        <taxon>rosids</taxon>
        <taxon>fabids</taxon>
        <taxon>Fabales</taxon>
        <taxon>Fabaceae</taxon>
        <taxon>Caesalpinioideae</taxon>
        <taxon>mimosoid clade</taxon>
        <taxon>Acacieae</taxon>
        <taxon>Acacia</taxon>
    </lineage>
</organism>
<comment type="caution">
    <text evidence="5">The sequence shown here is derived from an EMBL/GenBank/DDBJ whole genome shotgun (WGS) entry which is preliminary data.</text>
</comment>
<dbReference type="Gene3D" id="3.40.50.1110">
    <property type="entry name" value="SGNH hydrolase"/>
    <property type="match status" value="1"/>
</dbReference>
<dbReference type="CDD" id="cd01837">
    <property type="entry name" value="SGNH_plant_lipase_like"/>
    <property type="match status" value="1"/>
</dbReference>
<keyword evidence="4" id="KW-0732">Signal</keyword>
<dbReference type="InterPro" id="IPR001087">
    <property type="entry name" value="GDSL"/>
</dbReference>
<accession>A0AAE1J4U1</accession>
<feature type="signal peptide" evidence="4">
    <location>
        <begin position="1"/>
        <end position="26"/>
    </location>
</feature>
<keyword evidence="2" id="KW-0378">Hydrolase</keyword>
<evidence type="ECO:0000256" key="3">
    <source>
        <dbReference type="ARBA" id="ARBA00022963"/>
    </source>
</evidence>
<dbReference type="EMBL" id="JAWXYG010000010">
    <property type="protein sequence ID" value="KAK4261689.1"/>
    <property type="molecule type" value="Genomic_DNA"/>
</dbReference>
<feature type="chain" id="PRO_5042198876" description="GDSL esterase/lipase" evidence="4">
    <location>
        <begin position="27"/>
        <end position="369"/>
    </location>
</feature>
<dbReference type="SUPFAM" id="SSF52266">
    <property type="entry name" value="SGNH hydrolase"/>
    <property type="match status" value="1"/>
</dbReference>
<evidence type="ECO:0000313" key="5">
    <source>
        <dbReference type="EMBL" id="KAK4261689.1"/>
    </source>
</evidence>
<keyword evidence="6" id="KW-1185">Reference proteome</keyword>
<proteinExistence type="inferred from homology"/>
<dbReference type="InterPro" id="IPR035669">
    <property type="entry name" value="SGNH_plant_lipase-like"/>
</dbReference>
<sequence length="369" mass="40428">MASSFSGVTSFIVLAFLCVAVHVAYGTDQENNRPVMFIFGDSTADVGTNNFLKTRAKANAPYYGIDFPNRVPTGRFSNRFNIIDHIAQLFGYKESPLPYLFLRHHQYAFNKTVLGGVNFASGGSGILRDTGKQNFGKVVPLEQQVEQFAVVRATIADKLGTNQTATFLSKALFIISVGGNDLFEFPSNKTATLAQKQYLSALQSNFSTQIMNLYESGARRFGIINVAAIGFCPAVRANNSGESDDGLNQFAAAFNFETASLLEKLSNDLRDFKYSFGNSFLMTLEVLQNPRLVGVKETKKACCGVGRFNGEGPCLKAKKAELCVDRGDFLFWDWVHPTDKASRSAAASLFNGTSPVVTPINFRQLADQI</sequence>
<dbReference type="PANTHER" id="PTHR45648:SF137">
    <property type="entry name" value="GDSL-LIKE LIPASE_ACYLHYDROLASE"/>
    <property type="match status" value="1"/>
</dbReference>